<sequence>MVLVLRAEMSKIPLLISPRSSSVPALPTALSACLVKPRAGGYVSLEPSHESENKATHSRSRGLRINECLKDPVFGLKKSKVHLEECDEMLAVTISCVMMMATDATDIPDEYFIWADNYLSRIKDNLGKNPPNVKGILDHIALLRPGLVHAVVGTCVCDEDIVTEANVAEEDTATESNTAAEGDDGDTESDIIAYDERRPSHVIEADEDITEEGEGEAYVNVKLRNKFSWLQIHI</sequence>
<gene>
    <name evidence="2" type="ORF">PPYR_15478</name>
</gene>
<dbReference type="EMBL" id="VVIM01001708">
    <property type="protein sequence ID" value="KAB0790191.1"/>
    <property type="molecule type" value="Genomic_DNA"/>
</dbReference>
<keyword evidence="3" id="KW-1185">Reference proteome</keyword>
<dbReference type="AlphaFoldDB" id="A0A5N3ZYQ7"/>
<accession>A0A5N3ZYQ7</accession>
<organism evidence="2 3">
    <name type="scientific">Photinus pyralis</name>
    <name type="common">Common eastern firefly</name>
    <name type="synonym">Lampyris pyralis</name>
    <dbReference type="NCBI Taxonomy" id="7054"/>
    <lineage>
        <taxon>Eukaryota</taxon>
        <taxon>Metazoa</taxon>
        <taxon>Ecdysozoa</taxon>
        <taxon>Arthropoda</taxon>
        <taxon>Hexapoda</taxon>
        <taxon>Insecta</taxon>
        <taxon>Pterygota</taxon>
        <taxon>Neoptera</taxon>
        <taxon>Endopterygota</taxon>
        <taxon>Coleoptera</taxon>
        <taxon>Polyphaga</taxon>
        <taxon>Elateriformia</taxon>
        <taxon>Elateroidea</taxon>
        <taxon>Lampyridae</taxon>
        <taxon>Lampyrinae</taxon>
        <taxon>Photinus</taxon>
    </lineage>
</organism>
<evidence type="ECO:0000313" key="3">
    <source>
        <dbReference type="Proteomes" id="UP000327044"/>
    </source>
</evidence>
<dbReference type="PROSITE" id="PS51257">
    <property type="entry name" value="PROKAR_LIPOPROTEIN"/>
    <property type="match status" value="1"/>
</dbReference>
<reference evidence="2 3" key="1">
    <citation type="journal article" date="2018" name="Elife">
        <title>Firefly genomes illuminate parallel origins of bioluminescence in beetles.</title>
        <authorList>
            <person name="Fallon T.R."/>
            <person name="Lower S.E."/>
            <person name="Chang C.H."/>
            <person name="Bessho-Uehara M."/>
            <person name="Martin G.J."/>
            <person name="Bewick A.J."/>
            <person name="Behringer M."/>
            <person name="Debat H.J."/>
            <person name="Wong I."/>
            <person name="Day J.C."/>
            <person name="Suvorov A."/>
            <person name="Silva C.J."/>
            <person name="Stanger-Hall K.F."/>
            <person name="Hall D.W."/>
            <person name="Schmitz R.J."/>
            <person name="Nelson D.R."/>
            <person name="Lewis S.M."/>
            <person name="Shigenobu S."/>
            <person name="Bybee S.M."/>
            <person name="Larracuente A.M."/>
            <person name="Oba Y."/>
            <person name="Weng J.K."/>
        </authorList>
    </citation>
    <scope>NUCLEOTIDE SEQUENCE [LARGE SCALE GENOMIC DNA]</scope>
    <source>
        <strain evidence="2">1611_PpyrPB1</strain>
        <tissue evidence="2">Whole body</tissue>
    </source>
</reference>
<name>A0A5N3ZYQ7_PHOPY</name>
<evidence type="ECO:0000313" key="2">
    <source>
        <dbReference type="EMBL" id="KAB0790191.1"/>
    </source>
</evidence>
<protein>
    <submittedName>
        <fullName evidence="2">Uncharacterized protein</fullName>
    </submittedName>
</protein>
<evidence type="ECO:0000256" key="1">
    <source>
        <dbReference type="SAM" id="MobiDB-lite"/>
    </source>
</evidence>
<comment type="caution">
    <text evidence="2">The sequence shown here is derived from an EMBL/GenBank/DDBJ whole genome shotgun (WGS) entry which is preliminary data.</text>
</comment>
<feature type="region of interest" description="Disordered" evidence="1">
    <location>
        <begin position="167"/>
        <end position="187"/>
    </location>
</feature>
<dbReference type="InParanoid" id="A0A5N3ZYQ7"/>
<proteinExistence type="predicted"/>
<dbReference type="Proteomes" id="UP000327044">
    <property type="component" value="Unassembled WGS sequence"/>
</dbReference>